<accession>A0A9R1WRC1</accession>
<dbReference type="PANTHER" id="PTHR47718:SF17">
    <property type="entry name" value="PROTEIN FAR1-RELATED SEQUENCE 5-LIKE"/>
    <property type="match status" value="1"/>
</dbReference>
<keyword evidence="2" id="KW-1185">Reference proteome</keyword>
<evidence type="ECO:0000313" key="2">
    <source>
        <dbReference type="Proteomes" id="UP000235145"/>
    </source>
</evidence>
<name>A0A9R1WRC1_LACSA</name>
<gene>
    <name evidence="1" type="ORF">LSAT_V11C100041160</name>
</gene>
<reference evidence="1 2" key="1">
    <citation type="journal article" date="2017" name="Nat. Commun.">
        <title>Genome assembly with in vitro proximity ligation data and whole-genome triplication in lettuce.</title>
        <authorList>
            <person name="Reyes-Chin-Wo S."/>
            <person name="Wang Z."/>
            <person name="Yang X."/>
            <person name="Kozik A."/>
            <person name="Arikit S."/>
            <person name="Song C."/>
            <person name="Xia L."/>
            <person name="Froenicke L."/>
            <person name="Lavelle D.O."/>
            <person name="Truco M.J."/>
            <person name="Xia R."/>
            <person name="Zhu S."/>
            <person name="Xu C."/>
            <person name="Xu H."/>
            <person name="Xu X."/>
            <person name="Cox K."/>
            <person name="Korf I."/>
            <person name="Meyers B.C."/>
            <person name="Michelmore R.W."/>
        </authorList>
    </citation>
    <scope>NUCLEOTIDE SEQUENCE [LARGE SCALE GENOMIC DNA]</scope>
    <source>
        <strain evidence="2">cv. Salinas</strain>
        <tissue evidence="1">Seedlings</tissue>
    </source>
</reference>
<sequence length="149" mass="17745">MEKTYWIPDVDMKPYKGQTFPTFEDGLTFYKDYARKSGFETRIRSTMTVKGVKGYTRRYIIKKFLDSKRRLTFSQKQIIYDMSNVNMGPSVAYKYMKESKIKFIGERDADFVIDKLKKKKDYLQEYSFDYSVGSNGELTRLFWADKEAK</sequence>
<proteinExistence type="predicted"/>
<dbReference type="Proteomes" id="UP000235145">
    <property type="component" value="Unassembled WGS sequence"/>
</dbReference>
<dbReference type="EMBL" id="NBSK02000001">
    <property type="protein sequence ID" value="KAJ0227397.1"/>
    <property type="molecule type" value="Genomic_DNA"/>
</dbReference>
<organism evidence="1 2">
    <name type="scientific">Lactuca sativa</name>
    <name type="common">Garden lettuce</name>
    <dbReference type="NCBI Taxonomy" id="4236"/>
    <lineage>
        <taxon>Eukaryota</taxon>
        <taxon>Viridiplantae</taxon>
        <taxon>Streptophyta</taxon>
        <taxon>Embryophyta</taxon>
        <taxon>Tracheophyta</taxon>
        <taxon>Spermatophyta</taxon>
        <taxon>Magnoliopsida</taxon>
        <taxon>eudicotyledons</taxon>
        <taxon>Gunneridae</taxon>
        <taxon>Pentapetalae</taxon>
        <taxon>asterids</taxon>
        <taxon>campanulids</taxon>
        <taxon>Asterales</taxon>
        <taxon>Asteraceae</taxon>
        <taxon>Cichorioideae</taxon>
        <taxon>Cichorieae</taxon>
        <taxon>Lactucinae</taxon>
        <taxon>Lactuca</taxon>
    </lineage>
</organism>
<protein>
    <recommendedName>
        <fullName evidence="3">Protein FAR1-RELATED SEQUENCE</fullName>
    </recommendedName>
</protein>
<evidence type="ECO:0008006" key="3">
    <source>
        <dbReference type="Google" id="ProtNLM"/>
    </source>
</evidence>
<comment type="caution">
    <text evidence="1">The sequence shown here is derived from an EMBL/GenBank/DDBJ whole genome shotgun (WGS) entry which is preliminary data.</text>
</comment>
<dbReference type="AlphaFoldDB" id="A0A9R1WRC1"/>
<evidence type="ECO:0000313" key="1">
    <source>
        <dbReference type="EMBL" id="KAJ0227397.1"/>
    </source>
</evidence>
<dbReference type="PANTHER" id="PTHR47718">
    <property type="entry name" value="OS01G0519700 PROTEIN"/>
    <property type="match status" value="1"/>
</dbReference>